<feature type="coiled-coil region" evidence="1">
    <location>
        <begin position="2195"/>
        <end position="2222"/>
    </location>
</feature>
<feature type="coiled-coil region" evidence="1">
    <location>
        <begin position="1938"/>
        <end position="1983"/>
    </location>
</feature>
<comment type="caution">
    <text evidence="3">The sequence shown here is derived from an EMBL/GenBank/DDBJ whole genome shotgun (WGS) entry which is preliminary data.</text>
</comment>
<feature type="coiled-coil region" evidence="1">
    <location>
        <begin position="2545"/>
        <end position="2579"/>
    </location>
</feature>
<feature type="compositionally biased region" description="Basic and acidic residues" evidence="2">
    <location>
        <begin position="1"/>
        <end position="22"/>
    </location>
</feature>
<sequence>MDKPKHKDDLLAAGKKRLDEFRQKKRNKGSSSKAAKQGTDSEHCGPKSEAEEIPKKLTEAKHAMRIDGDGDRTTGDPDYGRDVINSVSGADSGVLPSNLDVTRSDDETIVAREEASATIVMNNSSGDISDGEGMTSDSCAGAKFLDSSEPDLGGELSRIDHAKESTGEVFFDAVEMPDMSLNVPDPTYHSDRVHNLETVDYTSAGLSEESNVISSSFIHDVHSFKVSGEEQMSGLDLHETGMVLCSSNDHPAERNLEIKLEECEQIQPDLDAEVHLNVPSSSSSSHITPSVSTCKRDKGNELLLRNEIECTEAEIIPSLPLDSISDKVEDSIVASESYIGIDKFGELKPESNVNFATGFPVVLSKIDTAAESNPLETMSSAPIEKNEFEQLRTDDLVSGLISGLISGLVIGRPKSVPEHKVRSFAEDHELKETELSLAVESTSFSGSTESEMESGCAPGRPHISSESSADLSSANTSSELSDGSTGSQVLPESSAASSGAYKLSEPFATSTGVHEVVPLISSFKFDELESRPSISVVDDTVIEHWKVQEGIQIEEGPTHVSMANLQDRKTSLPISEEQVVQSDNKNLDDLSLDGAHRKLSVKIKDFQMDNVLSQPQRVEGILGATLGLEETNIQLDESSASNIRGLGGDFMPLELSGVMEDEVMNKSADDSFKNIGNLKVDGSLFLHQSESSDSITVVNPQSSSVSNPIDHKTLGTSNEQEAHIVASDSVCRIDQSDTHSLLSGSVELEGEENSVHVNERNFQPSRNNICVFTQNLVNVEAIGKVESSEVETDFHLESQGINDTGTDFGVSVVHNSSAETIFEQAVDICTDCTSLRYDTSASVVNAESDLATVESRTADLSPEVGQPESQSIEKVSPLSVTMEVKQDIQVCDTSALSSHDEAFNNIESSRMEGSTSHGFEVSISSSSELEAKEGKEFENVSREFSLDSQAVKACEQEGLSAEALAHVVKRASYLILQLASINTNAGSDFELKPFAEDDEGSIDFVHFIQDYDLWMDEMQKMLEERKNVEAISTNLENELLSKTSEVNTLLEKIEKLSQDCAGLQGQLDEEMEKSKLLENLVSIKDTDIERLSLTVSEMSQKCDELQESSDEKEQLRNVTQMLEDLISSKDADIERLSSELSHKCLDLQAVDENDRQLRNEIKALEDSLAAKDQDLKRLADKITELSCKCDGLQNELDEQQQLRSKTLSLEDSLLAKDTEIERLSDIISQLSHECNLAKEGMVKVEEERSSIESTLKHLEHLLAEKEMERALLSDKVQDVSGKHDLTKVELAKVGDEKDNLTHELKQLHEQLMSKGTDLDKVYDRISALSEEVNLVSVERAQVLEEKLSLENELHRFQNVHIEQENKVRQLESVLFEKDSEVEVLQKLYAEAKESYLHLHTQISSLADKMTSDLNLWSDAADGNAISALENTITYLDNQYKAILKEKSELLLRISEIDASHEMLMQDLREQLSAKERELECAQEKLDTLIKDLNQTKEEGERRLLEAEQKALGVRERLSLAVTKGKGLIQQRDNLKQLLAEKTAEMEAMASSYQQEIHAKTIALNEAEQKAKLNLEAGERVEALESELSYIRNSANALRESFLQKDAALQKIEELLEDAGLPEEFQMKDTCEKVEWLIESTSQKNMASDEMASERVGTRDLDFFSTAGQKSQMQEVEELNKKCDELGRKYRSMAEQSAMLEQSLLERNMLIQKWEEMLDIVEMPSSVRTKEPEDKIQWLGMELSNALDSVVHLQAEIDSLQTAVQTSNESLLKLQEENSVISAELIRKEEMLQMVTSEMEAVNMKFNSLSEITPQSNNTDRSYVKERDFEMSAAGEGENQKQQFQIEDLDALMSEIRVSLSEVLQENEVESVFSGVSMSMAFKDALKLIVEKSKVWLAESRQIEDKLSKLTLAMENEHENAGKEIQVLHEALSLKTIEVENTNIQLETFAAKIASLENEVAQLHKELEAKNEEVFSLKEELNKSVTLGEERLVSVREKLSMAVKKGKSVVQQRDALKQSLEEQSAELAQLRKDYEAESLTLSKAKQSFKNQVQHLEEELRSSRMHVTSLEKSIQEDKNLIKRLEEALDEMLTLGSSRPRDVMEKLQLISQVMLDLQRKAGINEQEARKAKSAAELLALELEETHGRMESLAEELMHTEKNVSILSEEKKLAEASKAEAGLRLEHAMASVNSLLFELRESKDAQTNLEQENSSLKDSLAAQVEEIRSKHTELAELNIKVHALKDHQSQFFVQLVDELPKLSEGLREMKDQTLKICGDLKEYDVIALLNAPTILERLPLKWELEYSDKGETAQEWKQGVTNGSALSLCEEMEAGFQHFVMYFNNHLCALNQDFVTISQLLSEICNGFSSVVKELAVSKRNADVALSAESLLLQKDQQITRSEELFKEIAEKIKSSLEEIEGLDSMLQIPGLSLDTRLPSITSGSLSGQAYYLVDELSSFTKDLARSCQHIHIESQREIEELQSQLGEAKKVIDAMGQQQQVHKLKLQRCLEELDGKDEILKRTNQDLFSLRDALTVKGHEEKGLLEALEKSEAKAGELSAKVVELEKVKEELEAALGKASSRFHATVNNFNKFQSVSEKLIEEAESLHLLLEDRDAQLSLLKDEVADKADKINELQELVNERTADLSRVYEQIGGIINKDASGGDVLSDTERRKQILEELAASVRAGTEGLRVQLARKDALLQDMQLRHDDMVRKVQVLESTIQENQRLTEQRGAAEHLMISAETEEKVRGKLVTSSVSHGRGGRKVSATDHIVLDVNAETERLLADVDDEDKGHSFKPLTSSRLVPRGSRILVDRLDSFWVSGERLLRRKPSARLSVIVYWFALHIWIAAMLL</sequence>
<feature type="coiled-coil region" evidence="1">
    <location>
        <begin position="2120"/>
        <end position="2166"/>
    </location>
</feature>
<feature type="compositionally biased region" description="Polar residues" evidence="2">
    <location>
        <begin position="479"/>
        <end position="493"/>
    </location>
</feature>
<dbReference type="OrthoDB" id="649641at2759"/>
<evidence type="ECO:0000313" key="4">
    <source>
        <dbReference type="Proteomes" id="UP000825935"/>
    </source>
</evidence>
<evidence type="ECO:0000313" key="3">
    <source>
        <dbReference type="EMBL" id="KAH7404556.1"/>
    </source>
</evidence>
<protein>
    <submittedName>
        <fullName evidence="3">Uncharacterized protein</fullName>
    </submittedName>
</protein>
<feature type="coiled-coil region" evidence="1">
    <location>
        <begin position="1241"/>
        <end position="1310"/>
    </location>
</feature>
<keyword evidence="4" id="KW-1185">Reference proteome</keyword>
<feature type="compositionally biased region" description="Basic and acidic residues" evidence="2">
    <location>
        <begin position="39"/>
        <end position="81"/>
    </location>
</feature>
<dbReference type="PANTHER" id="PTHR43939">
    <property type="entry name" value="COILED-COIL DOMAIN-CONTAINING PROTEIN 158"/>
    <property type="match status" value="1"/>
</dbReference>
<feature type="coiled-coil region" evidence="1">
    <location>
        <begin position="2012"/>
        <end position="2092"/>
    </location>
</feature>
<organism evidence="3 4">
    <name type="scientific">Ceratopteris richardii</name>
    <name type="common">Triangle waterfern</name>
    <dbReference type="NCBI Taxonomy" id="49495"/>
    <lineage>
        <taxon>Eukaryota</taxon>
        <taxon>Viridiplantae</taxon>
        <taxon>Streptophyta</taxon>
        <taxon>Embryophyta</taxon>
        <taxon>Tracheophyta</taxon>
        <taxon>Polypodiopsida</taxon>
        <taxon>Polypodiidae</taxon>
        <taxon>Polypodiales</taxon>
        <taxon>Pteridineae</taxon>
        <taxon>Pteridaceae</taxon>
        <taxon>Parkerioideae</taxon>
        <taxon>Ceratopteris</taxon>
    </lineage>
</organism>
<feature type="compositionally biased region" description="Low complexity" evidence="2">
    <location>
        <begin position="440"/>
        <end position="455"/>
    </location>
</feature>
<dbReference type="OMA" id="MAQMETK"/>
<proteinExistence type="predicted"/>
<feature type="coiled-coil region" evidence="1">
    <location>
        <begin position="1018"/>
        <end position="1202"/>
    </location>
</feature>
<keyword evidence="1" id="KW-0175">Coiled coil</keyword>
<dbReference type="PANTHER" id="PTHR43939:SF68">
    <property type="entry name" value="CENTROSOMAL PROTEIN OF 290 KDA-LIKE"/>
    <property type="match status" value="1"/>
</dbReference>
<feature type="region of interest" description="Disordered" evidence="2">
    <location>
        <begin position="1"/>
        <end position="100"/>
    </location>
</feature>
<dbReference type="Proteomes" id="UP000825935">
    <property type="component" value="Chromosome 15"/>
</dbReference>
<reference evidence="3" key="1">
    <citation type="submission" date="2021-08" db="EMBL/GenBank/DDBJ databases">
        <title>WGS assembly of Ceratopteris richardii.</title>
        <authorList>
            <person name="Marchant D.B."/>
            <person name="Chen G."/>
            <person name="Jenkins J."/>
            <person name="Shu S."/>
            <person name="Leebens-Mack J."/>
            <person name="Grimwood J."/>
            <person name="Schmutz J."/>
            <person name="Soltis P."/>
            <person name="Soltis D."/>
            <person name="Chen Z.-H."/>
        </authorList>
    </citation>
    <scope>NUCLEOTIDE SEQUENCE</scope>
    <source>
        <strain evidence="3">Whitten #5841</strain>
        <tissue evidence="3">Leaf</tissue>
    </source>
</reference>
<feature type="compositionally biased region" description="Low complexity" evidence="2">
    <location>
        <begin position="464"/>
        <end position="478"/>
    </location>
</feature>
<feature type="coiled-coil region" evidence="1">
    <location>
        <begin position="1668"/>
        <end position="1695"/>
    </location>
</feature>
<evidence type="ECO:0000256" key="1">
    <source>
        <dbReference type="SAM" id="Coils"/>
    </source>
</evidence>
<evidence type="ECO:0000256" key="2">
    <source>
        <dbReference type="SAM" id="MobiDB-lite"/>
    </source>
</evidence>
<dbReference type="EMBL" id="CM035420">
    <property type="protein sequence ID" value="KAH7404556.1"/>
    <property type="molecule type" value="Genomic_DNA"/>
</dbReference>
<accession>A0A8T2T3W7</accession>
<feature type="coiled-coil region" evidence="1">
    <location>
        <begin position="2468"/>
        <end position="2495"/>
    </location>
</feature>
<name>A0A8T2T3W7_CERRI</name>
<gene>
    <name evidence="3" type="ORF">KP509_15G031700</name>
</gene>
<feature type="region of interest" description="Disordered" evidence="2">
    <location>
        <begin position="439"/>
        <end position="493"/>
    </location>
</feature>
<feature type="coiled-coil region" evidence="1">
    <location>
        <begin position="1464"/>
        <end position="1569"/>
    </location>
</feature>